<evidence type="ECO:0000313" key="2">
    <source>
        <dbReference type="Proteomes" id="UP000324222"/>
    </source>
</evidence>
<sequence>MANGNKKWKKKVHWVATSLKDHWLETLTPFLDSWLLRPLGTGAADDASHLQHKTTLNKRMQHTRLST</sequence>
<gene>
    <name evidence="1" type="ORF">E2C01_011254</name>
</gene>
<dbReference type="EMBL" id="VSRR010000673">
    <property type="protein sequence ID" value="MPC18375.1"/>
    <property type="molecule type" value="Genomic_DNA"/>
</dbReference>
<accession>A0A5B7DB72</accession>
<protein>
    <submittedName>
        <fullName evidence="1">Uncharacterized protein</fullName>
    </submittedName>
</protein>
<proteinExistence type="predicted"/>
<evidence type="ECO:0000313" key="1">
    <source>
        <dbReference type="EMBL" id="MPC18375.1"/>
    </source>
</evidence>
<name>A0A5B7DB72_PORTR</name>
<reference evidence="1 2" key="1">
    <citation type="submission" date="2019-05" db="EMBL/GenBank/DDBJ databases">
        <title>Another draft genome of Portunus trituberculatus and its Hox gene families provides insights of decapod evolution.</title>
        <authorList>
            <person name="Jeong J.-H."/>
            <person name="Song I."/>
            <person name="Kim S."/>
            <person name="Choi T."/>
            <person name="Kim D."/>
            <person name="Ryu S."/>
            <person name="Kim W."/>
        </authorList>
    </citation>
    <scope>NUCLEOTIDE SEQUENCE [LARGE SCALE GENOMIC DNA]</scope>
    <source>
        <tissue evidence="1">Muscle</tissue>
    </source>
</reference>
<organism evidence="1 2">
    <name type="scientific">Portunus trituberculatus</name>
    <name type="common">Swimming crab</name>
    <name type="synonym">Neptunus trituberculatus</name>
    <dbReference type="NCBI Taxonomy" id="210409"/>
    <lineage>
        <taxon>Eukaryota</taxon>
        <taxon>Metazoa</taxon>
        <taxon>Ecdysozoa</taxon>
        <taxon>Arthropoda</taxon>
        <taxon>Crustacea</taxon>
        <taxon>Multicrustacea</taxon>
        <taxon>Malacostraca</taxon>
        <taxon>Eumalacostraca</taxon>
        <taxon>Eucarida</taxon>
        <taxon>Decapoda</taxon>
        <taxon>Pleocyemata</taxon>
        <taxon>Brachyura</taxon>
        <taxon>Eubrachyura</taxon>
        <taxon>Portunoidea</taxon>
        <taxon>Portunidae</taxon>
        <taxon>Portuninae</taxon>
        <taxon>Portunus</taxon>
    </lineage>
</organism>
<comment type="caution">
    <text evidence="1">The sequence shown here is derived from an EMBL/GenBank/DDBJ whole genome shotgun (WGS) entry which is preliminary data.</text>
</comment>
<keyword evidence="2" id="KW-1185">Reference proteome</keyword>
<dbReference type="AlphaFoldDB" id="A0A5B7DB72"/>
<dbReference type="Proteomes" id="UP000324222">
    <property type="component" value="Unassembled WGS sequence"/>
</dbReference>